<organism evidence="2 3">
    <name type="scientific">Clathrospora elynae</name>
    <dbReference type="NCBI Taxonomy" id="706981"/>
    <lineage>
        <taxon>Eukaryota</taxon>
        <taxon>Fungi</taxon>
        <taxon>Dikarya</taxon>
        <taxon>Ascomycota</taxon>
        <taxon>Pezizomycotina</taxon>
        <taxon>Dothideomycetes</taxon>
        <taxon>Pleosporomycetidae</taxon>
        <taxon>Pleosporales</taxon>
        <taxon>Diademaceae</taxon>
        <taxon>Clathrospora</taxon>
    </lineage>
</organism>
<feature type="signal peptide" evidence="1">
    <location>
        <begin position="1"/>
        <end position="21"/>
    </location>
</feature>
<evidence type="ECO:0000256" key="1">
    <source>
        <dbReference type="SAM" id="SignalP"/>
    </source>
</evidence>
<dbReference type="Proteomes" id="UP000800038">
    <property type="component" value="Unassembled WGS sequence"/>
</dbReference>
<keyword evidence="3" id="KW-1185">Reference proteome</keyword>
<proteinExistence type="predicted"/>
<accession>A0A6A5S4Z3</accession>
<reference evidence="2" key="1">
    <citation type="journal article" date="2020" name="Stud. Mycol.">
        <title>101 Dothideomycetes genomes: a test case for predicting lifestyles and emergence of pathogens.</title>
        <authorList>
            <person name="Haridas S."/>
            <person name="Albert R."/>
            <person name="Binder M."/>
            <person name="Bloem J."/>
            <person name="Labutti K."/>
            <person name="Salamov A."/>
            <person name="Andreopoulos B."/>
            <person name="Baker S."/>
            <person name="Barry K."/>
            <person name="Bills G."/>
            <person name="Bluhm B."/>
            <person name="Cannon C."/>
            <person name="Castanera R."/>
            <person name="Culley D."/>
            <person name="Daum C."/>
            <person name="Ezra D."/>
            <person name="Gonzalez J."/>
            <person name="Henrissat B."/>
            <person name="Kuo A."/>
            <person name="Liang C."/>
            <person name="Lipzen A."/>
            <person name="Lutzoni F."/>
            <person name="Magnuson J."/>
            <person name="Mondo S."/>
            <person name="Nolan M."/>
            <person name="Ohm R."/>
            <person name="Pangilinan J."/>
            <person name="Park H.-J."/>
            <person name="Ramirez L."/>
            <person name="Alfaro M."/>
            <person name="Sun H."/>
            <person name="Tritt A."/>
            <person name="Yoshinaga Y."/>
            <person name="Zwiers L.-H."/>
            <person name="Turgeon B."/>
            <person name="Goodwin S."/>
            <person name="Spatafora J."/>
            <person name="Crous P."/>
            <person name="Grigoriev I."/>
        </authorList>
    </citation>
    <scope>NUCLEOTIDE SEQUENCE</scope>
    <source>
        <strain evidence="2">CBS 161.51</strain>
    </source>
</reference>
<evidence type="ECO:0000313" key="2">
    <source>
        <dbReference type="EMBL" id="KAF1935731.1"/>
    </source>
</evidence>
<dbReference type="EMBL" id="ML976240">
    <property type="protein sequence ID" value="KAF1935731.1"/>
    <property type="molecule type" value="Genomic_DNA"/>
</dbReference>
<dbReference type="AlphaFoldDB" id="A0A6A5S4Z3"/>
<gene>
    <name evidence="2" type="ORF">EJ02DRAFT_428168</name>
</gene>
<evidence type="ECO:0000313" key="3">
    <source>
        <dbReference type="Proteomes" id="UP000800038"/>
    </source>
</evidence>
<name>A0A6A5S4Z3_9PLEO</name>
<protein>
    <submittedName>
        <fullName evidence="2">Uncharacterized protein</fullName>
    </submittedName>
</protein>
<feature type="chain" id="PRO_5025486979" evidence="1">
    <location>
        <begin position="22"/>
        <end position="255"/>
    </location>
</feature>
<dbReference type="OrthoDB" id="10604646at2759"/>
<sequence>MALNVHPRNLLLVNLLRVAFLVTLNVEKCEQLVKRVFPDYYDSPQHAWVIRIAIGKVKNNCGQWKCRAINEMEKYVTKALERDPGRAIANTTNPDLLRTLFLQRFNTDDFNTIFAFALPAINWVDTAQLKKSGEAMSKGIWWARTIFTNLAAHVKISFDVAANTTDYNPTLTREGVVKVFNQILNNDVVRKHRPEISDFITKDHFLYKNNRSKAEKKTKFDANRTNLIGCELPPGASWVAGEHYDNVDSMGSVFS</sequence>
<keyword evidence="1" id="KW-0732">Signal</keyword>